<evidence type="ECO:0000256" key="13">
    <source>
        <dbReference type="ARBA" id="ARBA00023134"/>
    </source>
</evidence>
<reference evidence="17 19" key="1">
    <citation type="submission" date="2015-09" db="EMBL/GenBank/DDBJ databases">
        <title>Draft Genome Sequence of Pseudoalteromonas lipolytica UCD-48B.</title>
        <authorList>
            <person name="Krusor M."/>
            <person name="Coil D.A."/>
            <person name="Lang J.M."/>
            <person name="Eisen J.A."/>
            <person name="Alexiev A."/>
        </authorList>
    </citation>
    <scope>NUCLEOTIDE SEQUENCE [LARGE SCALE GENOMIC DNA]</scope>
    <source>
        <strain evidence="17 19">UCD-48B</strain>
    </source>
</reference>
<keyword evidence="13 14" id="KW-0342">GTP-binding</keyword>
<dbReference type="GO" id="GO:0009236">
    <property type="term" value="P:cobalamin biosynthetic process"/>
    <property type="evidence" value="ECO:0007669"/>
    <property type="project" value="UniProtKB-UniRule"/>
</dbReference>
<evidence type="ECO:0000256" key="3">
    <source>
        <dbReference type="ARBA" id="ARBA00001522"/>
    </source>
</evidence>
<comment type="catalytic activity">
    <reaction evidence="1 14">
        <text>adenosylcob(III)inamide + ATP = adenosylcob(III)inamide phosphate + ADP + H(+)</text>
        <dbReference type="Rhea" id="RHEA:15769"/>
        <dbReference type="ChEBI" id="CHEBI:2480"/>
        <dbReference type="ChEBI" id="CHEBI:15378"/>
        <dbReference type="ChEBI" id="CHEBI:30616"/>
        <dbReference type="ChEBI" id="CHEBI:58502"/>
        <dbReference type="ChEBI" id="CHEBI:456216"/>
        <dbReference type="EC" id="2.7.1.156"/>
    </reaction>
</comment>
<feature type="binding site" evidence="16">
    <location>
        <position position="63"/>
    </location>
    <ligand>
        <name>GTP</name>
        <dbReference type="ChEBI" id="CHEBI:37565"/>
    </ligand>
</feature>
<organism evidence="17 19">
    <name type="scientific">Pseudoalteromonas lipolytica</name>
    <dbReference type="NCBI Taxonomy" id="570156"/>
    <lineage>
        <taxon>Bacteria</taxon>
        <taxon>Pseudomonadati</taxon>
        <taxon>Pseudomonadota</taxon>
        <taxon>Gammaproteobacteria</taxon>
        <taxon>Alteromonadales</taxon>
        <taxon>Pseudoalteromonadaceae</taxon>
        <taxon>Pseudoalteromonas</taxon>
    </lineage>
</organism>
<proteinExistence type="inferred from homology"/>
<evidence type="ECO:0000256" key="6">
    <source>
        <dbReference type="ARBA" id="ARBA00005159"/>
    </source>
</evidence>
<dbReference type="InterPro" id="IPR027417">
    <property type="entry name" value="P-loop_NTPase"/>
</dbReference>
<accession>A0A0P7DLT5</accession>
<feature type="binding site" evidence="16">
    <location>
        <begin position="10"/>
        <end position="17"/>
    </location>
    <ligand>
        <name>GTP</name>
        <dbReference type="ChEBI" id="CHEBI:37565"/>
    </ligand>
</feature>
<comment type="catalytic activity">
    <reaction evidence="2 14">
        <text>adenosylcob(III)inamide phosphate + GTP + H(+) = adenosylcob(III)inamide-GDP + diphosphate</text>
        <dbReference type="Rhea" id="RHEA:22712"/>
        <dbReference type="ChEBI" id="CHEBI:15378"/>
        <dbReference type="ChEBI" id="CHEBI:33019"/>
        <dbReference type="ChEBI" id="CHEBI:37565"/>
        <dbReference type="ChEBI" id="CHEBI:58502"/>
        <dbReference type="ChEBI" id="CHEBI:60487"/>
        <dbReference type="EC" id="2.7.7.62"/>
    </reaction>
</comment>
<comment type="catalytic activity">
    <reaction evidence="3">
        <text>adenosylcob(III)inamide + GTP = adenosylcob(III)inamide phosphate + GDP + H(+)</text>
        <dbReference type="Rhea" id="RHEA:15765"/>
        <dbReference type="ChEBI" id="CHEBI:2480"/>
        <dbReference type="ChEBI" id="CHEBI:15378"/>
        <dbReference type="ChEBI" id="CHEBI:37565"/>
        <dbReference type="ChEBI" id="CHEBI:58189"/>
        <dbReference type="ChEBI" id="CHEBI:58502"/>
        <dbReference type="EC" id="2.7.1.156"/>
    </reaction>
</comment>
<keyword evidence="12 14" id="KW-0067">ATP-binding</keyword>
<dbReference type="STRING" id="570156.AOG27_17250"/>
<evidence type="ECO:0000256" key="15">
    <source>
        <dbReference type="PIRSR" id="PIRSR006135-1"/>
    </source>
</evidence>
<dbReference type="EMBL" id="LJTC01000013">
    <property type="protein sequence ID" value="KPM81708.1"/>
    <property type="molecule type" value="Genomic_DNA"/>
</dbReference>
<comment type="pathway">
    <text evidence="5 14">Cofactor biosynthesis; adenosylcobalamin biosynthesis; adenosylcobalamin from cob(II)yrinate a,c-diamide: step 6/7.</text>
</comment>
<evidence type="ECO:0000256" key="10">
    <source>
        <dbReference type="ARBA" id="ARBA00022741"/>
    </source>
</evidence>
<name>A0A0P7DLT5_9GAMM</name>
<feature type="binding site" evidence="16">
    <location>
        <begin position="35"/>
        <end position="37"/>
    </location>
    <ligand>
        <name>GTP</name>
        <dbReference type="ChEBI" id="CHEBI:37565"/>
    </ligand>
</feature>
<dbReference type="UniPathway" id="UPA00148">
    <property type="reaction ID" value="UER00236"/>
</dbReference>
<evidence type="ECO:0000256" key="8">
    <source>
        <dbReference type="ARBA" id="ARBA00022573"/>
    </source>
</evidence>
<dbReference type="RefSeq" id="WP_054554242.1">
    <property type="nucleotide sequence ID" value="NZ_JAQPZS010000008.1"/>
</dbReference>
<evidence type="ECO:0000313" key="17">
    <source>
        <dbReference type="EMBL" id="KPM81708.1"/>
    </source>
</evidence>
<dbReference type="EMBL" id="JAQPZS010000008">
    <property type="protein sequence ID" value="MEJ6496526.1"/>
    <property type="molecule type" value="Genomic_DNA"/>
</dbReference>
<dbReference type="GO" id="GO:0043752">
    <property type="term" value="F:adenosylcobinamide kinase activity"/>
    <property type="evidence" value="ECO:0007669"/>
    <property type="project" value="UniProtKB-EC"/>
</dbReference>
<dbReference type="AlphaFoldDB" id="A0A0P7DLT5"/>
<dbReference type="GO" id="GO:0005525">
    <property type="term" value="F:GTP binding"/>
    <property type="evidence" value="ECO:0007669"/>
    <property type="project" value="UniProtKB-UniRule"/>
</dbReference>
<evidence type="ECO:0000256" key="2">
    <source>
        <dbReference type="ARBA" id="ARBA00000711"/>
    </source>
</evidence>
<evidence type="ECO:0000313" key="19">
    <source>
        <dbReference type="Proteomes" id="UP000050378"/>
    </source>
</evidence>
<dbReference type="GO" id="GO:0008820">
    <property type="term" value="F:cobinamide phosphate guanylyltransferase activity"/>
    <property type="evidence" value="ECO:0007669"/>
    <property type="project" value="UniProtKB-UniRule"/>
</dbReference>
<evidence type="ECO:0000256" key="4">
    <source>
        <dbReference type="ARBA" id="ARBA00003889"/>
    </source>
</evidence>
<comment type="pathway">
    <text evidence="6 14">Cofactor biosynthesis; adenosylcobalamin biosynthesis; adenosylcobalamin from cob(II)yrinate a,c-diamide: step 5/7.</text>
</comment>
<comment type="similarity">
    <text evidence="7 14">Belongs to the CobU/CobP family.</text>
</comment>
<evidence type="ECO:0000313" key="18">
    <source>
        <dbReference type="EMBL" id="MEJ6496526.1"/>
    </source>
</evidence>
<reference evidence="18 20" key="2">
    <citation type="submission" date="2023-01" db="EMBL/GenBank/DDBJ databases">
        <title>Trichodesmium-associated heterotrophic epibiont bacteria.</title>
        <authorList>
            <person name="Cleveland C.S."/>
            <person name="Webb E.A."/>
        </authorList>
    </citation>
    <scope>NUCLEOTIDE SEQUENCE [LARGE SCALE GENOMIC DNA]</scope>
    <source>
        <strain evidence="18 20">USCH2</strain>
    </source>
</reference>
<keyword evidence="11 14" id="KW-0418">Kinase</keyword>
<dbReference type="PANTHER" id="PTHR34848">
    <property type="match status" value="1"/>
</dbReference>
<evidence type="ECO:0000313" key="20">
    <source>
        <dbReference type="Proteomes" id="UP001377972"/>
    </source>
</evidence>
<evidence type="ECO:0000256" key="14">
    <source>
        <dbReference type="PIRNR" id="PIRNR006135"/>
    </source>
</evidence>
<protein>
    <recommendedName>
        <fullName evidence="14">Bifunctional adenosylcobalamin biosynthesis protein</fullName>
        <ecNumber evidence="14">2.7.1.156</ecNumber>
        <ecNumber evidence="14">2.7.7.62</ecNumber>
    </recommendedName>
</protein>
<dbReference type="EC" id="2.7.7.62" evidence="14"/>
<dbReference type="PANTHER" id="PTHR34848:SF1">
    <property type="entry name" value="BIFUNCTIONAL ADENOSYLCOBALAMIN BIOSYNTHESIS PROTEIN COBU"/>
    <property type="match status" value="1"/>
</dbReference>
<dbReference type="Proteomes" id="UP001377972">
    <property type="component" value="Unassembled WGS sequence"/>
</dbReference>
<dbReference type="GO" id="GO:0005524">
    <property type="term" value="F:ATP binding"/>
    <property type="evidence" value="ECO:0007669"/>
    <property type="project" value="UniProtKB-UniRule"/>
</dbReference>
<keyword evidence="8 14" id="KW-0169">Cobalamin biosynthesis</keyword>
<feature type="active site" description="GMP-histidine intermediate" evidence="15">
    <location>
        <position position="51"/>
    </location>
</feature>
<evidence type="ECO:0000256" key="12">
    <source>
        <dbReference type="ARBA" id="ARBA00022840"/>
    </source>
</evidence>
<comment type="function">
    <text evidence="4 14">Catalyzes ATP-dependent phosphorylation of adenosylcobinamide and addition of GMP to adenosylcobinamide phosphate.</text>
</comment>
<keyword evidence="20" id="KW-1185">Reference proteome</keyword>
<dbReference type="EC" id="2.7.1.156" evidence="14"/>
<evidence type="ECO:0000256" key="5">
    <source>
        <dbReference type="ARBA" id="ARBA00004692"/>
    </source>
</evidence>
<dbReference type="Pfam" id="PF02283">
    <property type="entry name" value="CobU"/>
    <property type="match status" value="1"/>
</dbReference>
<keyword evidence="9 14" id="KW-0808">Transferase</keyword>
<keyword evidence="18" id="KW-0548">Nucleotidyltransferase</keyword>
<gene>
    <name evidence="18" type="primary">cobU</name>
    <name evidence="17" type="ORF">AOG27_17250</name>
    <name evidence="18" type="ORF">PQI24_10800</name>
</gene>
<dbReference type="CDD" id="cd00544">
    <property type="entry name" value="CobU"/>
    <property type="match status" value="1"/>
</dbReference>
<evidence type="ECO:0000256" key="11">
    <source>
        <dbReference type="ARBA" id="ARBA00022777"/>
    </source>
</evidence>
<dbReference type="SUPFAM" id="SSF52540">
    <property type="entry name" value="P-loop containing nucleoside triphosphate hydrolases"/>
    <property type="match status" value="1"/>
</dbReference>
<dbReference type="OrthoDB" id="9788370at2"/>
<dbReference type="NCBIfam" id="NF004469">
    <property type="entry name" value="PRK05800.1"/>
    <property type="match status" value="1"/>
</dbReference>
<dbReference type="Gene3D" id="3.40.50.300">
    <property type="entry name" value="P-loop containing nucleotide triphosphate hydrolases"/>
    <property type="match status" value="1"/>
</dbReference>
<dbReference type="PATRIC" id="fig|570156.3.peg.1370"/>
<dbReference type="PIRSF" id="PIRSF006135">
    <property type="entry name" value="CobU"/>
    <property type="match status" value="1"/>
</dbReference>
<evidence type="ECO:0000256" key="1">
    <source>
        <dbReference type="ARBA" id="ARBA00000312"/>
    </source>
</evidence>
<evidence type="ECO:0000256" key="9">
    <source>
        <dbReference type="ARBA" id="ARBA00022679"/>
    </source>
</evidence>
<feature type="binding site" evidence="16">
    <location>
        <position position="85"/>
    </location>
    <ligand>
        <name>GTP</name>
        <dbReference type="ChEBI" id="CHEBI:37565"/>
    </ligand>
</feature>
<evidence type="ECO:0000256" key="16">
    <source>
        <dbReference type="PIRSR" id="PIRSR006135-2"/>
    </source>
</evidence>
<keyword evidence="10 14" id="KW-0547">Nucleotide-binding</keyword>
<sequence length="175" mass="19514">MSQQHTLILGGARSGKSRFAEQLATDSNKPLIYIATANAGDEEMTARINRHQAERAKHWQLVEEPLYLAKALQQYSHAENCILVDCLTLWLSNCLCQQGEAFWLEQKAALLDVLSQLPGEVIFVSNEVGHGIVPLGELSRQFVDHSGWLHQALAQQVARVEFVIAGLAQTLKREQ</sequence>
<dbReference type="InterPro" id="IPR003203">
    <property type="entry name" value="CobU/CobP"/>
</dbReference>
<comment type="caution">
    <text evidence="17">The sequence shown here is derived from an EMBL/GenBank/DDBJ whole genome shotgun (WGS) entry which is preliminary data.</text>
</comment>
<dbReference type="Proteomes" id="UP000050378">
    <property type="component" value="Unassembled WGS sequence"/>
</dbReference>
<evidence type="ECO:0000256" key="7">
    <source>
        <dbReference type="ARBA" id="ARBA00007490"/>
    </source>
</evidence>